<organism evidence="1 2">
    <name type="scientific">Pelobates cultripes</name>
    <name type="common">Western spadefoot toad</name>
    <dbReference type="NCBI Taxonomy" id="61616"/>
    <lineage>
        <taxon>Eukaryota</taxon>
        <taxon>Metazoa</taxon>
        <taxon>Chordata</taxon>
        <taxon>Craniata</taxon>
        <taxon>Vertebrata</taxon>
        <taxon>Euteleostomi</taxon>
        <taxon>Amphibia</taxon>
        <taxon>Batrachia</taxon>
        <taxon>Anura</taxon>
        <taxon>Pelobatoidea</taxon>
        <taxon>Pelobatidae</taxon>
        <taxon>Pelobates</taxon>
    </lineage>
</organism>
<accession>A0AAD1VJB6</accession>
<keyword evidence="2" id="KW-1185">Reference proteome</keyword>
<evidence type="ECO:0000313" key="1">
    <source>
        <dbReference type="EMBL" id="CAH2221097.1"/>
    </source>
</evidence>
<sequence length="108" mass="12320">MSMMNQARGIRRQKHGEDRQQPNIFSIKYFIDDPGPFVGLGWPGAKEQFGSTPTTCLDLCNGIKPNRNRLMERFLGHIQNTFSNTNRSNLQKLHFGTNSIRSYIATFG</sequence>
<dbReference type="Proteomes" id="UP001295444">
    <property type="component" value="Chromosome 01"/>
</dbReference>
<dbReference type="AlphaFoldDB" id="A0AAD1VJB6"/>
<evidence type="ECO:0000313" key="2">
    <source>
        <dbReference type="Proteomes" id="UP001295444"/>
    </source>
</evidence>
<proteinExistence type="predicted"/>
<gene>
    <name evidence="1" type="ORF">PECUL_23A013082</name>
</gene>
<reference evidence="1" key="1">
    <citation type="submission" date="2022-03" db="EMBL/GenBank/DDBJ databases">
        <authorList>
            <person name="Alioto T."/>
            <person name="Alioto T."/>
            <person name="Gomez Garrido J."/>
        </authorList>
    </citation>
    <scope>NUCLEOTIDE SEQUENCE</scope>
</reference>
<dbReference type="EMBL" id="OW240912">
    <property type="protein sequence ID" value="CAH2221097.1"/>
    <property type="molecule type" value="Genomic_DNA"/>
</dbReference>
<name>A0AAD1VJB6_PELCU</name>
<protein>
    <submittedName>
        <fullName evidence="1">Uncharacterized protein</fullName>
    </submittedName>
</protein>